<dbReference type="AlphaFoldDB" id="A0A6C0M223"/>
<dbReference type="EMBL" id="MN740614">
    <property type="protein sequence ID" value="QHU35894.1"/>
    <property type="molecule type" value="Genomic_DNA"/>
</dbReference>
<sequence>MTEYTIDLSIIDFDHLKEFLGREIKTEEAFEIMHMVKEHINDYILECLVSNSGIITKLTLWQKVENILNRTLTVSERKVVSKYIPRFYYNSNLKIEDTPLMDIIDTWM</sequence>
<organism evidence="1">
    <name type="scientific">viral metagenome</name>
    <dbReference type="NCBI Taxonomy" id="1070528"/>
    <lineage>
        <taxon>unclassified sequences</taxon>
        <taxon>metagenomes</taxon>
        <taxon>organismal metagenomes</taxon>
    </lineage>
</organism>
<reference evidence="1" key="1">
    <citation type="journal article" date="2020" name="Nature">
        <title>Giant virus diversity and host interactions through global metagenomics.</title>
        <authorList>
            <person name="Schulz F."/>
            <person name="Roux S."/>
            <person name="Paez-Espino D."/>
            <person name="Jungbluth S."/>
            <person name="Walsh D.A."/>
            <person name="Denef V.J."/>
            <person name="McMahon K.D."/>
            <person name="Konstantinidis K.T."/>
            <person name="Eloe-Fadrosh E.A."/>
            <person name="Kyrpides N.C."/>
            <person name="Woyke T."/>
        </authorList>
    </citation>
    <scope>NUCLEOTIDE SEQUENCE</scope>
    <source>
        <strain evidence="1">GVMAG-S-1035085-51</strain>
    </source>
</reference>
<proteinExistence type="predicted"/>
<evidence type="ECO:0000313" key="1">
    <source>
        <dbReference type="EMBL" id="QHU35894.1"/>
    </source>
</evidence>
<protein>
    <submittedName>
        <fullName evidence="1">Uncharacterized protein</fullName>
    </submittedName>
</protein>
<accession>A0A6C0M223</accession>
<name>A0A6C0M223_9ZZZZ</name>